<comment type="caution">
    <text evidence="5">The sequence shown here is derived from an EMBL/GenBank/DDBJ whole genome shotgun (WGS) entry which is preliminary data.</text>
</comment>
<name>A0A9X3NBD0_9ACTN</name>
<dbReference type="Gene3D" id="2.60.120.260">
    <property type="entry name" value="Galactose-binding domain-like"/>
    <property type="match status" value="1"/>
</dbReference>
<dbReference type="InterPro" id="IPR012938">
    <property type="entry name" value="Glc/Sorbosone_DH"/>
</dbReference>
<dbReference type="InterPro" id="IPR029010">
    <property type="entry name" value="ThuA-like"/>
</dbReference>
<dbReference type="Gene3D" id="2.60.40.10">
    <property type="entry name" value="Immunoglobulins"/>
    <property type="match status" value="2"/>
</dbReference>
<dbReference type="Pfam" id="PF03422">
    <property type="entry name" value="CBM_6"/>
    <property type="match status" value="1"/>
</dbReference>
<dbReference type="RefSeq" id="WP_270025991.1">
    <property type="nucleotide sequence ID" value="NZ_JAPDDP010000024.1"/>
</dbReference>
<dbReference type="SMART" id="SM00089">
    <property type="entry name" value="PKD"/>
    <property type="match status" value="1"/>
</dbReference>
<dbReference type="Pfam" id="PF07995">
    <property type="entry name" value="GSDH"/>
    <property type="match status" value="1"/>
</dbReference>
<dbReference type="Proteomes" id="UP001147653">
    <property type="component" value="Unassembled WGS sequence"/>
</dbReference>
<reference evidence="5" key="1">
    <citation type="submission" date="2022-10" db="EMBL/GenBank/DDBJ databases">
        <title>The WGS of Solirubrobacter phytolaccae KCTC 29190.</title>
        <authorList>
            <person name="Jiang Z."/>
        </authorList>
    </citation>
    <scope>NUCLEOTIDE SEQUENCE</scope>
    <source>
        <strain evidence="5">KCTC 29190</strain>
    </source>
</reference>
<dbReference type="Gene3D" id="3.40.50.880">
    <property type="match status" value="1"/>
</dbReference>
<dbReference type="NCBIfam" id="NF047446">
    <property type="entry name" value="barrel_OmpL47"/>
    <property type="match status" value="1"/>
</dbReference>
<evidence type="ECO:0000259" key="4">
    <source>
        <dbReference type="PROSITE" id="PS51175"/>
    </source>
</evidence>
<dbReference type="SUPFAM" id="SSF49899">
    <property type="entry name" value="Concanavalin A-like lectins/glucanases"/>
    <property type="match status" value="3"/>
</dbReference>
<proteinExistence type="predicted"/>
<feature type="compositionally biased region" description="Basic and acidic residues" evidence="2">
    <location>
        <begin position="923"/>
        <end position="934"/>
    </location>
</feature>
<dbReference type="SUPFAM" id="SSF49785">
    <property type="entry name" value="Galactose-binding domain-like"/>
    <property type="match status" value="1"/>
</dbReference>
<dbReference type="InterPro" id="IPR058094">
    <property type="entry name" value="Ig-like_OmpL47-like"/>
</dbReference>
<feature type="compositionally biased region" description="Acidic residues" evidence="2">
    <location>
        <begin position="1340"/>
        <end position="1349"/>
    </location>
</feature>
<dbReference type="InterPro" id="IPR035986">
    <property type="entry name" value="PKD_dom_sf"/>
</dbReference>
<protein>
    <submittedName>
        <fullName evidence="5">ThuA domain-containing protein</fullName>
    </submittedName>
</protein>
<dbReference type="GO" id="GO:0005975">
    <property type="term" value="P:carbohydrate metabolic process"/>
    <property type="evidence" value="ECO:0007669"/>
    <property type="project" value="UniProtKB-ARBA"/>
</dbReference>
<dbReference type="CDD" id="cd04084">
    <property type="entry name" value="CBM6_xylanase-like"/>
    <property type="match status" value="1"/>
</dbReference>
<dbReference type="PANTHER" id="PTHR40469">
    <property type="entry name" value="SECRETED GLYCOSYL HYDROLASE"/>
    <property type="match status" value="1"/>
</dbReference>
<dbReference type="InterPro" id="IPR029062">
    <property type="entry name" value="Class_I_gatase-like"/>
</dbReference>
<gene>
    <name evidence="5" type="ORF">OJ997_15155</name>
</gene>
<dbReference type="PANTHER" id="PTHR40469:SF2">
    <property type="entry name" value="GALACTOSE-BINDING DOMAIN-LIKE SUPERFAMILY PROTEIN"/>
    <property type="match status" value="1"/>
</dbReference>
<dbReference type="InterPro" id="IPR013320">
    <property type="entry name" value="ConA-like_dom_sf"/>
</dbReference>
<dbReference type="PROSITE" id="PS51175">
    <property type="entry name" value="CBM6"/>
    <property type="match status" value="1"/>
</dbReference>
<dbReference type="Pfam" id="PF17957">
    <property type="entry name" value="Big_7"/>
    <property type="match status" value="1"/>
</dbReference>
<organism evidence="5 6">
    <name type="scientific">Solirubrobacter phytolaccae</name>
    <dbReference type="NCBI Taxonomy" id="1404360"/>
    <lineage>
        <taxon>Bacteria</taxon>
        <taxon>Bacillati</taxon>
        <taxon>Actinomycetota</taxon>
        <taxon>Thermoleophilia</taxon>
        <taxon>Solirubrobacterales</taxon>
        <taxon>Solirubrobacteraceae</taxon>
        <taxon>Solirubrobacter</taxon>
    </lineage>
</organism>
<dbReference type="SUPFAM" id="SSF50952">
    <property type="entry name" value="Soluble quinoprotein glucose dehydrogenase"/>
    <property type="match status" value="1"/>
</dbReference>
<evidence type="ECO:0000256" key="2">
    <source>
        <dbReference type="SAM" id="MobiDB-lite"/>
    </source>
</evidence>
<dbReference type="SUPFAM" id="SSF52317">
    <property type="entry name" value="Class I glutamine amidotransferase-like"/>
    <property type="match status" value="1"/>
</dbReference>
<dbReference type="SUPFAM" id="SSF49299">
    <property type="entry name" value="PKD domain"/>
    <property type="match status" value="1"/>
</dbReference>
<keyword evidence="6" id="KW-1185">Reference proteome</keyword>
<dbReference type="Pfam" id="PF17851">
    <property type="entry name" value="GH43_C2"/>
    <property type="match status" value="2"/>
</dbReference>
<dbReference type="Pfam" id="PF18911">
    <property type="entry name" value="PKD_4"/>
    <property type="match status" value="1"/>
</dbReference>
<feature type="domain" description="PKD" evidence="3">
    <location>
        <begin position="729"/>
        <end position="812"/>
    </location>
</feature>
<dbReference type="EMBL" id="JAPDDP010000024">
    <property type="protein sequence ID" value="MDA0181642.1"/>
    <property type="molecule type" value="Genomic_DNA"/>
</dbReference>
<evidence type="ECO:0000259" key="3">
    <source>
        <dbReference type="PROSITE" id="PS50093"/>
    </source>
</evidence>
<dbReference type="InterPro" id="IPR022409">
    <property type="entry name" value="PKD/Chitinase_dom"/>
</dbReference>
<dbReference type="GO" id="GO:0030246">
    <property type="term" value="F:carbohydrate binding"/>
    <property type="evidence" value="ECO:0007669"/>
    <property type="project" value="InterPro"/>
</dbReference>
<feature type="region of interest" description="Disordered" evidence="2">
    <location>
        <begin position="1340"/>
        <end position="1360"/>
    </location>
</feature>
<dbReference type="Gene3D" id="2.120.10.30">
    <property type="entry name" value="TolB, C-terminal domain"/>
    <property type="match status" value="1"/>
</dbReference>
<dbReference type="InterPro" id="IPR041542">
    <property type="entry name" value="GH43_C2"/>
</dbReference>
<dbReference type="CDD" id="cd00146">
    <property type="entry name" value="PKD"/>
    <property type="match status" value="1"/>
</dbReference>
<dbReference type="InterPro" id="IPR005084">
    <property type="entry name" value="CBM6"/>
</dbReference>
<evidence type="ECO:0000256" key="1">
    <source>
        <dbReference type="ARBA" id="ARBA00022729"/>
    </source>
</evidence>
<dbReference type="InterPro" id="IPR011041">
    <property type="entry name" value="Quinoprot_gluc/sorb_DH_b-prop"/>
</dbReference>
<keyword evidence="1" id="KW-0732">Signal</keyword>
<accession>A0A9X3NBD0</accession>
<dbReference type="Gene3D" id="2.60.120.200">
    <property type="match status" value="3"/>
</dbReference>
<dbReference type="InterPro" id="IPR000601">
    <property type="entry name" value="PKD_dom"/>
</dbReference>
<dbReference type="Pfam" id="PF06283">
    <property type="entry name" value="ThuA"/>
    <property type="match status" value="1"/>
</dbReference>
<evidence type="ECO:0000313" key="6">
    <source>
        <dbReference type="Proteomes" id="UP001147653"/>
    </source>
</evidence>
<dbReference type="PROSITE" id="PS50093">
    <property type="entry name" value="PKD"/>
    <property type="match status" value="1"/>
</dbReference>
<dbReference type="InterPro" id="IPR011042">
    <property type="entry name" value="6-blade_b-propeller_TolB-like"/>
</dbReference>
<dbReference type="InterPro" id="IPR008979">
    <property type="entry name" value="Galactose-bd-like_sf"/>
</dbReference>
<dbReference type="InterPro" id="IPR006584">
    <property type="entry name" value="Cellulose-bd_IV"/>
</dbReference>
<dbReference type="InterPro" id="IPR013783">
    <property type="entry name" value="Ig-like_fold"/>
</dbReference>
<evidence type="ECO:0000313" key="5">
    <source>
        <dbReference type="EMBL" id="MDA0181642.1"/>
    </source>
</evidence>
<dbReference type="SMART" id="SM00606">
    <property type="entry name" value="CBD_IV"/>
    <property type="match status" value="1"/>
</dbReference>
<feature type="region of interest" description="Disordered" evidence="2">
    <location>
        <begin position="922"/>
        <end position="950"/>
    </location>
</feature>
<feature type="domain" description="CBM6" evidence="4">
    <location>
        <begin position="923"/>
        <end position="1046"/>
    </location>
</feature>
<sequence>MNAAALMGASTPGWASTAPLAELTQPAAPAHVLVFTETAAFRHTDAITNGTPLLRAALDQAGVTSEHTEDSAIFNDTDLARFDALVMFQTSGDPWTAAEKTALEKYQRAGGGIVAIHNATDMRGNYKWWDDLVGSLMPGHAATGSTPPAGDPPPWNSGVGGLTAQVIREDKAHPSTQALTDRWSRNDEWYNFATNVRGNAHVLLSLDETTYDAGGNKMGYDHPISWCKPYDGGRAWITGMGHFGAHFQEPALLAHIVGGVKWAAGVEAGDCGGTINSNFEKVALDENTSAPFALDVAPDGRVFFTELVRGQIRVYDPKTRNVKTALTLNVYSGGEDGLMGIALDPDFATNGWVYVYYAPNSANNSDPANFFSRVSRFTVDASNTIDPASEKVVITVPASREPDEPGHTGGNLDFDLQGNLLLGVGDDVNPHSEPSGGYAPLSERADRMWDARQTSANTNDLRGKILRVKPKADGGYDIPTGNLFNEANDADNKTRPEIYAMGFRNPWKFSVDPNTGWIGVADYAPDNSTNAPNTRGPAGIVEYNIIKEPGNYGWPLCMGNQEPFRDVNYMTSPVTVGPFFDCANPVNDSIKNTGLTNLPPAKAPDMWYGYTQTSVPAIAAGGGLAPMGGPFYDYNAASTSDTKFPASYDGKAFYYDWARNRVWTVQLGENAKVEKVNPFMPNTSFLAPQSLSFGPDGSLYALEWGGGFGRDNPNSGIYRIDYINGSRSPVAAATATPDNGQEPLTVTFSSVNSSDPEGGVLTYAWDFDGNGTTDSTVANPTHQYTTPGVYQARLTVTDPAGKTGTTVLLVTVGNTKPTVKFNGPLNGGFVEWGDRVNWDVTVTDAEDTVDYQNLIVQPALGHDDHAHPLLEYRGKTGSVVTDLGTGHSEDMKVFFALDARYTDQGDGTVPALTGTDTIILQPKRKEAEHADGRLGTDTAEASGDAEGTSALSNLSEGDWASYDPVNFTGIDSITFRVAAQAAGGSIELRKDSPTGALLGTAAVPATGSVNRWTDVTVPAPTDKASMALFLVFKGTANFRLNFFEVNGKGLSPETRPTVKITAPTENAAVTPGAVTLTADATDAENQITKVEFFVDGAKVGEDTSAPYSVTWNQTVEKFYAVHAVATNAKGLTGDSRKVRFSVGESGVRPPWETFANVDAAFDKVGDEFTVSAAGADLWQAANEFGAVYLPGGVGENFVATVKVAEFDGTHANSKAGIIVRNQIPQGGGNDNKGYLVLGEKGNGEAEYMHDAGGNGQVNDSTEPVANGCGTGSAPTWLKVEKFGKKFSVYCSRNGTEWTQVGTTTTIPAATTTQDIGLFVVSHISGTRATAKFTNWSLDTDPDVPGEPEEPTTPVPGCAPTVSDEFDSSLNRARWTTARGPATGAPAVANGALNLAVINGDIDGTNTAPVSHVAQKTPTGNWQATTKVTLDHDNAWQYAGLVVHVDDDNYTKLTFTRHTDGRRFVEFWSETAGARTAHGGNAYVASDHPTTLHLRLTNANGTLTGAYSTNGTDWTNMGGTGPLKANGTIGLLAAGDLDAQNKTAAFDYFRVTPDEAKPKPAANDEFDGSSIDGCRWDKIHGWNSSRAKLVDGKLRVRTFDADISGADNGPIENLILQSAPAGDWVAETKMTAPLGDAWQLAGFMLFSDVDHYVKYDIVADNDPGAAKVRRVELRGENGGGAFGPSGAADIAPPASATDTWWLRLTKKGNTYSGAISADGTTWVQSPGTVTVALTNPAIGLMGIGPAQAAPIDVDFDYFRIGAADTQAPVTTASVSAAPGADGWYAAAPTITLAANDGAGGSGVAKTEYAIDGGAWQTYTAPFVAPEGEHTIRYRSTDQAGVVETAKELVVRVRPTSTSVPVVIGGEVPGLLALDLAGPISLGTFVPGQAKDYATEVAAKVTSSAGDALLTVSDPSTTNTGKLVNGAFALPQPLRVNGAPVGGSAAPTTLKSWTGPFGTQSVPLVFKQPIAESDGLRRGTYSKTLTFTLSTTTP</sequence>